<evidence type="ECO:0000313" key="1">
    <source>
        <dbReference type="EMBL" id="TLQ38741.1"/>
    </source>
</evidence>
<comment type="caution">
    <text evidence="1">The sequence shown here is derived from an EMBL/GenBank/DDBJ whole genome shotgun (WGS) entry which is preliminary data.</text>
</comment>
<proteinExistence type="predicted"/>
<evidence type="ECO:0000313" key="2">
    <source>
        <dbReference type="Proteomes" id="UP000305921"/>
    </source>
</evidence>
<dbReference type="AlphaFoldDB" id="A0A5R9DUQ9"/>
<dbReference type="Proteomes" id="UP000305921">
    <property type="component" value="Unassembled WGS sequence"/>
</dbReference>
<protein>
    <recommendedName>
        <fullName evidence="3">DUF1918 domain-containing protein</fullName>
    </recommendedName>
</protein>
<reference evidence="1 2" key="1">
    <citation type="submission" date="2019-05" db="EMBL/GenBank/DDBJ databases">
        <title>Streptomyces marianii sp. nov., a novel marine actinomycete from southern coast of India.</title>
        <authorList>
            <person name="Iniyan A.M."/>
            <person name="Wink J."/>
            <person name="Ramprasad E."/>
            <person name="Ramana C.V."/>
            <person name="Bunk B."/>
            <person name="Sproer C."/>
            <person name="Joseph F.-J.R.S."/>
            <person name="Vincent S.G.P."/>
        </authorList>
    </citation>
    <scope>NUCLEOTIDE SEQUENCE [LARGE SCALE GENOMIC DNA]</scope>
    <source>
        <strain evidence="1 2">ICN19</strain>
    </source>
</reference>
<evidence type="ECO:0008006" key="3">
    <source>
        <dbReference type="Google" id="ProtNLM"/>
    </source>
</evidence>
<dbReference type="RefSeq" id="WP_138058491.1">
    <property type="nucleotide sequence ID" value="NZ_VAWE01000005.1"/>
</dbReference>
<gene>
    <name evidence="1" type="ORF">FEF34_40600</name>
</gene>
<name>A0A5R9DUQ9_9ACTN</name>
<dbReference type="EMBL" id="VAWE01000005">
    <property type="protein sequence ID" value="TLQ38741.1"/>
    <property type="molecule type" value="Genomic_DNA"/>
</dbReference>
<accession>A0A5R9DUQ9</accession>
<dbReference type="OrthoDB" id="4322652at2"/>
<organism evidence="1 2">
    <name type="scientific">Streptomyces marianii</name>
    <dbReference type="NCBI Taxonomy" id="1817406"/>
    <lineage>
        <taxon>Bacteria</taxon>
        <taxon>Bacillati</taxon>
        <taxon>Actinomycetota</taxon>
        <taxon>Actinomycetes</taxon>
        <taxon>Kitasatosporales</taxon>
        <taxon>Streptomycetaceae</taxon>
        <taxon>Streptomyces</taxon>
    </lineage>
</organism>
<keyword evidence="2" id="KW-1185">Reference proteome</keyword>
<sequence length="60" mass="6590">MNVGQRIELTTQIESRGNTARPGDQGTVEGVHTDGYLTVRMDNGRTQFPRTDEVTVLPSS</sequence>